<feature type="domain" description="PDZ" evidence="6">
    <location>
        <begin position="355"/>
        <end position="431"/>
    </location>
</feature>
<reference evidence="7" key="1">
    <citation type="journal article" date="2021" name="PeerJ">
        <title>Extensive microbial diversity within the chicken gut microbiome revealed by metagenomics and culture.</title>
        <authorList>
            <person name="Gilroy R."/>
            <person name="Ravi A."/>
            <person name="Getino M."/>
            <person name="Pursley I."/>
            <person name="Horton D.L."/>
            <person name="Alikhan N.F."/>
            <person name="Baker D."/>
            <person name="Gharbi K."/>
            <person name="Hall N."/>
            <person name="Watson M."/>
            <person name="Adriaenssens E.M."/>
            <person name="Foster-Nyarko E."/>
            <person name="Jarju S."/>
            <person name="Secka A."/>
            <person name="Antonio M."/>
            <person name="Oren A."/>
            <person name="Chaudhuri R.R."/>
            <person name="La Ragione R."/>
            <person name="Hildebrand F."/>
            <person name="Pallen M.J."/>
        </authorList>
    </citation>
    <scope>NUCLEOTIDE SEQUENCE</scope>
    <source>
        <strain evidence="7">ChiHjej9B8-13557</strain>
    </source>
</reference>
<organism evidence="7 8">
    <name type="scientific">Candidatus Faecalibacterium faecipullorum</name>
    <dbReference type="NCBI Taxonomy" id="2838578"/>
    <lineage>
        <taxon>Bacteria</taxon>
        <taxon>Bacillati</taxon>
        <taxon>Bacillota</taxon>
        <taxon>Clostridia</taxon>
        <taxon>Eubacteriales</taxon>
        <taxon>Oscillospiraceae</taxon>
        <taxon>Faecalibacterium</taxon>
    </lineage>
</organism>
<dbReference type="GO" id="GO:0006508">
    <property type="term" value="P:proteolysis"/>
    <property type="evidence" value="ECO:0007669"/>
    <property type="project" value="UniProtKB-KW"/>
</dbReference>
<dbReference type="CDD" id="cd06779">
    <property type="entry name" value="cpPDZ_Deg_HtrA-like"/>
    <property type="match status" value="1"/>
</dbReference>
<comment type="caution">
    <text evidence="7">The sequence shown here is derived from an EMBL/GenBank/DDBJ whole genome shotgun (WGS) entry which is preliminary data.</text>
</comment>
<evidence type="ECO:0000259" key="6">
    <source>
        <dbReference type="PROSITE" id="PS50106"/>
    </source>
</evidence>
<evidence type="ECO:0000313" key="8">
    <source>
        <dbReference type="Proteomes" id="UP000824211"/>
    </source>
</evidence>
<accession>A0A9D2MFY7</accession>
<evidence type="ECO:0000256" key="2">
    <source>
        <dbReference type="ARBA" id="ARBA00022670"/>
    </source>
</evidence>
<dbReference type="InterPro" id="IPR051201">
    <property type="entry name" value="Chloro_Bact_Ser_Proteases"/>
</dbReference>
<feature type="region of interest" description="Disordered" evidence="4">
    <location>
        <begin position="12"/>
        <end position="67"/>
    </location>
</feature>
<dbReference type="InterPro" id="IPR036034">
    <property type="entry name" value="PDZ_sf"/>
</dbReference>
<feature type="transmembrane region" description="Helical" evidence="5">
    <location>
        <begin position="76"/>
        <end position="96"/>
    </location>
</feature>
<gene>
    <name evidence="7" type="ORF">H9771_06905</name>
</gene>
<keyword evidence="5" id="KW-0812">Transmembrane</keyword>
<feature type="compositionally biased region" description="Polar residues" evidence="4">
    <location>
        <begin position="28"/>
        <end position="37"/>
    </location>
</feature>
<evidence type="ECO:0000313" key="7">
    <source>
        <dbReference type="EMBL" id="HJB59363.1"/>
    </source>
</evidence>
<dbReference type="Pfam" id="PF13365">
    <property type="entry name" value="Trypsin_2"/>
    <property type="match status" value="1"/>
</dbReference>
<dbReference type="Proteomes" id="UP000824211">
    <property type="component" value="Unassembled WGS sequence"/>
</dbReference>
<dbReference type="PROSITE" id="PS50106">
    <property type="entry name" value="PDZ"/>
    <property type="match status" value="1"/>
</dbReference>
<reference evidence="7" key="2">
    <citation type="submission" date="2021-04" db="EMBL/GenBank/DDBJ databases">
        <authorList>
            <person name="Gilroy R."/>
        </authorList>
    </citation>
    <scope>NUCLEOTIDE SEQUENCE</scope>
    <source>
        <strain evidence="7">ChiHjej9B8-13557</strain>
    </source>
</reference>
<dbReference type="PRINTS" id="PR00834">
    <property type="entry name" value="PROTEASES2C"/>
</dbReference>
<dbReference type="AlphaFoldDB" id="A0A9D2MFY7"/>
<dbReference type="Pfam" id="PF13180">
    <property type="entry name" value="PDZ_2"/>
    <property type="match status" value="1"/>
</dbReference>
<comment type="similarity">
    <text evidence="1">Belongs to the peptidase S1C family.</text>
</comment>
<dbReference type="Gene3D" id="2.30.42.10">
    <property type="match status" value="1"/>
</dbReference>
<dbReference type="SMART" id="SM00228">
    <property type="entry name" value="PDZ"/>
    <property type="match status" value="1"/>
</dbReference>
<keyword evidence="5" id="KW-0472">Membrane</keyword>
<proteinExistence type="inferred from homology"/>
<evidence type="ECO:0000256" key="5">
    <source>
        <dbReference type="SAM" id="Phobius"/>
    </source>
</evidence>
<keyword evidence="2" id="KW-0645">Protease</keyword>
<dbReference type="PANTHER" id="PTHR43343:SF3">
    <property type="entry name" value="PROTEASE DO-LIKE 8, CHLOROPLASTIC"/>
    <property type="match status" value="1"/>
</dbReference>
<feature type="compositionally biased region" description="Pro residues" evidence="4">
    <location>
        <begin position="50"/>
        <end position="62"/>
    </location>
</feature>
<dbReference type="EMBL" id="DWXX01000122">
    <property type="protein sequence ID" value="HJB59363.1"/>
    <property type="molecule type" value="Genomic_DNA"/>
</dbReference>
<dbReference type="InterPro" id="IPR001940">
    <property type="entry name" value="Peptidase_S1C"/>
</dbReference>
<dbReference type="InterPro" id="IPR001478">
    <property type="entry name" value="PDZ"/>
</dbReference>
<sequence length="447" mass="45493">MDKENKWEYDYSSLYNSSDNGGTGYVNAGSSGSNAANQYDVPGDGGSQPPRTPEYRPVPDPGIPQKKRRRISVGRILRSVLALVLAAAVGFAGGYAGSMVGERNRLVIQASDRTEQLEEALASSTSTGGDNLSTAQVAALVTPSVVPITTEAVVYSNWSWFGQRQVESGAGSGVIISDDGYILTCAHVVDGADNVTVQVGDESYTAAIIGSDSASDVAVLKIEAEGLTPAVVGDSNALAVGEEVVAVGNPLGNLSGTVTNGIVSALNRDVSIESNDGSVLHLSLIQTNASISPGNSGGGLFNMAGELIGIVNAKSDASGAEGLGFAIPINSAIAIAQDLLENGYVSGRPYLGITYIAVTDASTAQQLGVSAFGIYIVEVSAGSGAAQAGLEPGDRIVSIDGAEIAARDDVSAIVDQHAAGDVISITVAREGQMITVSATLGEQTPNN</sequence>
<dbReference type="SUPFAM" id="SSF50494">
    <property type="entry name" value="Trypsin-like serine proteases"/>
    <property type="match status" value="1"/>
</dbReference>
<evidence type="ECO:0000256" key="4">
    <source>
        <dbReference type="SAM" id="MobiDB-lite"/>
    </source>
</evidence>
<name>A0A9D2MFY7_9FIRM</name>
<dbReference type="PANTHER" id="PTHR43343">
    <property type="entry name" value="PEPTIDASE S12"/>
    <property type="match status" value="1"/>
</dbReference>
<protein>
    <submittedName>
        <fullName evidence="7">Trypsin-like peptidase domain-containing protein</fullName>
    </submittedName>
</protein>
<evidence type="ECO:0000256" key="3">
    <source>
        <dbReference type="ARBA" id="ARBA00022801"/>
    </source>
</evidence>
<dbReference type="InterPro" id="IPR043504">
    <property type="entry name" value="Peptidase_S1_PA_chymotrypsin"/>
</dbReference>
<keyword evidence="5" id="KW-1133">Transmembrane helix</keyword>
<dbReference type="GO" id="GO:0004252">
    <property type="term" value="F:serine-type endopeptidase activity"/>
    <property type="evidence" value="ECO:0007669"/>
    <property type="project" value="InterPro"/>
</dbReference>
<dbReference type="SUPFAM" id="SSF50156">
    <property type="entry name" value="PDZ domain-like"/>
    <property type="match status" value="1"/>
</dbReference>
<keyword evidence="3" id="KW-0378">Hydrolase</keyword>
<evidence type="ECO:0000256" key="1">
    <source>
        <dbReference type="ARBA" id="ARBA00010541"/>
    </source>
</evidence>
<dbReference type="Gene3D" id="2.40.10.10">
    <property type="entry name" value="Trypsin-like serine proteases"/>
    <property type="match status" value="2"/>
</dbReference>
<dbReference type="InterPro" id="IPR009003">
    <property type="entry name" value="Peptidase_S1_PA"/>
</dbReference>